<protein>
    <submittedName>
        <fullName evidence="1">Uncharacterized protein</fullName>
    </submittedName>
</protein>
<dbReference type="EMBL" id="BJYZ01000017">
    <property type="protein sequence ID" value="GEO39630.1"/>
    <property type="molecule type" value="Genomic_DNA"/>
</dbReference>
<dbReference type="Proteomes" id="UP000321523">
    <property type="component" value="Unassembled WGS sequence"/>
</dbReference>
<sequence>MSSTSLQETIAEAIQKADKSFFNEDYMKQAMAVITALRKAGYEIVPNKASDGLVDFACDNLPFGRLKQQDFIKELYVLLVENSRRFPQ</sequence>
<evidence type="ECO:0000313" key="1">
    <source>
        <dbReference type="EMBL" id="GEO39630.1"/>
    </source>
</evidence>
<keyword evidence="2" id="KW-1185">Reference proteome</keyword>
<gene>
    <name evidence="1" type="ORF">SAE02_37780</name>
</gene>
<proteinExistence type="predicted"/>
<evidence type="ECO:0000313" key="2">
    <source>
        <dbReference type="Proteomes" id="UP000321523"/>
    </source>
</evidence>
<dbReference type="AlphaFoldDB" id="A0A512DTS4"/>
<accession>A0A512DTS4</accession>
<name>A0A512DTS4_9PROT</name>
<reference evidence="1 2" key="1">
    <citation type="submission" date="2019-07" db="EMBL/GenBank/DDBJ databases">
        <title>Whole genome shotgun sequence of Skermanella aerolata NBRC 106429.</title>
        <authorList>
            <person name="Hosoyama A."/>
            <person name="Uohara A."/>
            <person name="Ohji S."/>
            <person name="Ichikawa N."/>
        </authorList>
    </citation>
    <scope>NUCLEOTIDE SEQUENCE [LARGE SCALE GENOMIC DNA]</scope>
    <source>
        <strain evidence="1 2">NBRC 106429</strain>
    </source>
</reference>
<dbReference type="RefSeq" id="WP_044427594.1">
    <property type="nucleotide sequence ID" value="NZ_BJYZ01000017.1"/>
</dbReference>
<organism evidence="1 2">
    <name type="scientific">Skermanella aerolata</name>
    <dbReference type="NCBI Taxonomy" id="393310"/>
    <lineage>
        <taxon>Bacteria</taxon>
        <taxon>Pseudomonadati</taxon>
        <taxon>Pseudomonadota</taxon>
        <taxon>Alphaproteobacteria</taxon>
        <taxon>Rhodospirillales</taxon>
        <taxon>Azospirillaceae</taxon>
        <taxon>Skermanella</taxon>
    </lineage>
</organism>
<dbReference type="OrthoDB" id="7306204at2"/>
<comment type="caution">
    <text evidence="1">The sequence shown here is derived from an EMBL/GenBank/DDBJ whole genome shotgun (WGS) entry which is preliminary data.</text>
</comment>